<gene>
    <name evidence="3" type="ORF">DID88_006335</name>
</gene>
<dbReference type="OrthoDB" id="3518568at2759"/>
<comment type="caution">
    <text evidence="3">The sequence shown here is derived from an EMBL/GenBank/DDBJ whole genome shotgun (WGS) entry which is preliminary data.</text>
</comment>
<dbReference type="EMBL" id="QKRW01000006">
    <property type="protein sequence ID" value="RAL66649.1"/>
    <property type="molecule type" value="Genomic_DNA"/>
</dbReference>
<feature type="region of interest" description="Disordered" evidence="2">
    <location>
        <begin position="88"/>
        <end position="112"/>
    </location>
</feature>
<evidence type="ECO:0000313" key="4">
    <source>
        <dbReference type="Proteomes" id="UP000249056"/>
    </source>
</evidence>
<feature type="compositionally biased region" description="Basic and acidic residues" evidence="2">
    <location>
        <begin position="469"/>
        <end position="489"/>
    </location>
</feature>
<feature type="coiled-coil region" evidence="1">
    <location>
        <begin position="401"/>
        <end position="428"/>
    </location>
</feature>
<evidence type="ECO:0000256" key="1">
    <source>
        <dbReference type="SAM" id="Coils"/>
    </source>
</evidence>
<name>A0A395J7I1_9HELO</name>
<keyword evidence="4" id="KW-1185">Reference proteome</keyword>
<dbReference type="AlphaFoldDB" id="A0A395J7I1"/>
<accession>A0A395J7I1</accession>
<organism evidence="3 4">
    <name type="scientific">Monilinia fructigena</name>
    <dbReference type="NCBI Taxonomy" id="38457"/>
    <lineage>
        <taxon>Eukaryota</taxon>
        <taxon>Fungi</taxon>
        <taxon>Dikarya</taxon>
        <taxon>Ascomycota</taxon>
        <taxon>Pezizomycotina</taxon>
        <taxon>Leotiomycetes</taxon>
        <taxon>Helotiales</taxon>
        <taxon>Sclerotiniaceae</taxon>
        <taxon>Monilinia</taxon>
    </lineage>
</organism>
<protein>
    <submittedName>
        <fullName evidence="3">Uncharacterized protein</fullName>
    </submittedName>
</protein>
<reference evidence="3 4" key="1">
    <citation type="submission" date="2018-06" db="EMBL/GenBank/DDBJ databases">
        <title>Genome Sequence of the Brown Rot Fungal Pathogen Monilinia fructigena.</title>
        <authorList>
            <person name="Landi L."/>
            <person name="De Miccolis Angelini R.M."/>
            <person name="Pollastro S."/>
            <person name="Abate D."/>
            <person name="Faretra F."/>
            <person name="Romanazzi G."/>
        </authorList>
    </citation>
    <scope>NUCLEOTIDE SEQUENCE [LARGE SCALE GENOMIC DNA]</scope>
    <source>
        <strain evidence="3 4">Mfrg269</strain>
    </source>
</reference>
<dbReference type="Proteomes" id="UP000249056">
    <property type="component" value="Unassembled WGS sequence"/>
</dbReference>
<evidence type="ECO:0000313" key="3">
    <source>
        <dbReference type="EMBL" id="RAL66649.1"/>
    </source>
</evidence>
<feature type="region of interest" description="Disordered" evidence="2">
    <location>
        <begin position="358"/>
        <end position="398"/>
    </location>
</feature>
<sequence>MLEKEFFTYILGYFVPVSHLHCVGAKAMYFRDVFLKKEKESSLSRILKTEDIITPEGNIASKNLDAVKERKDSAGSIESMDSISFKPKLKVGKDSDSDVETNNIASPKVKPKRKKTENVISLKKCHACFKTTLVIESPTQGCDKRLKKCLKFMEMDVNNKHVNDNSVINGPRYKILNEGRELLKEAHELLNRWKKREEAKDYIFEIRIAEFDDENAKTKWTTNFWVPKWWDPTKDGMGYGKHKTLGWKVSQSFRKWAAHVLCPLEGNQNCSPQCRDTGTIGFFKNFRPVKDAEKIVFTMKCECKGRFLGDSGGKALSFQKWEVHLYERIRHECKRERSENVAEDDDLMEIIGSIGGTSSLKGKNIPESTVEETETDIPKDEIELDNNESQPFESEDISPNIEEEATEVQDLEEAIRHLQLELDRKESQSAIDGDISAANKEEVDAATEKTKTAIRILSAKLKGINSEFLEDKDISKTDSQRNQDIDAET</sequence>
<proteinExistence type="predicted"/>
<feature type="region of interest" description="Disordered" evidence="2">
    <location>
        <begin position="468"/>
        <end position="489"/>
    </location>
</feature>
<keyword evidence="1" id="KW-0175">Coiled coil</keyword>
<evidence type="ECO:0000256" key="2">
    <source>
        <dbReference type="SAM" id="MobiDB-lite"/>
    </source>
</evidence>